<protein>
    <submittedName>
        <fullName evidence="1">Uncharacterized protein</fullName>
    </submittedName>
</protein>
<reference evidence="1 2" key="1">
    <citation type="submission" date="2018-06" db="EMBL/GenBank/DDBJ databases">
        <title>Genomic Encyclopedia of Archaeal and Bacterial Type Strains, Phase II (KMG-II): from individual species to whole genera.</title>
        <authorList>
            <person name="Goeker M."/>
        </authorList>
    </citation>
    <scope>NUCLEOTIDE SEQUENCE [LARGE SCALE GENOMIC DNA]</scope>
    <source>
        <strain evidence="1 2">DSM 14825</strain>
    </source>
</reference>
<proteinExistence type="predicted"/>
<dbReference type="EMBL" id="QLLR01000001">
    <property type="protein sequence ID" value="RAJ37236.1"/>
    <property type="molecule type" value="Genomic_DNA"/>
</dbReference>
<dbReference type="RefSeq" id="WP_111631967.1">
    <property type="nucleotide sequence ID" value="NZ_QLLR01000001.1"/>
</dbReference>
<evidence type="ECO:0000313" key="1">
    <source>
        <dbReference type="EMBL" id="RAJ37236.1"/>
    </source>
</evidence>
<name>A0A327T6J2_9SPHI</name>
<gene>
    <name evidence="1" type="ORF">LY11_00312</name>
</gene>
<dbReference type="OrthoDB" id="740182at2"/>
<dbReference type="Proteomes" id="UP000249754">
    <property type="component" value="Unassembled WGS sequence"/>
</dbReference>
<organism evidence="1 2">
    <name type="scientific">Pedobacter cryoconitis</name>
    <dbReference type="NCBI Taxonomy" id="188932"/>
    <lineage>
        <taxon>Bacteria</taxon>
        <taxon>Pseudomonadati</taxon>
        <taxon>Bacteroidota</taxon>
        <taxon>Sphingobacteriia</taxon>
        <taxon>Sphingobacteriales</taxon>
        <taxon>Sphingobacteriaceae</taxon>
        <taxon>Pedobacter</taxon>
    </lineage>
</organism>
<sequence>MGTIYDNFNSELQALEKSKPQDALQQYSRLKQKYAGQLTFTDSTYNLKCTGVRESFLANKDGIVKIGDEFIHFGVNGYETFKASAGKGYAGSVKVDAINGSQPNANSLTVTAGNYGMTSQGNGQFYARVKLYNIHTGAGGYRGFVALECYARHKNWIGIWADRKSLVGISGAVDLELIKGAANNPVSSTPFNALIGGSVFPPPPLGTPTPGTGNENLTERYEVVLALSQYLKTNAQPIFNVGNNIELGSNPAIVNDDFLQPLGYWKTAKSVEFKIPFAYTPIKINAMSGFDLLTNNITYPELILNF</sequence>
<dbReference type="AlphaFoldDB" id="A0A327T6J2"/>
<accession>A0A327T6J2</accession>
<comment type="caution">
    <text evidence="1">The sequence shown here is derived from an EMBL/GenBank/DDBJ whole genome shotgun (WGS) entry which is preliminary data.</text>
</comment>
<evidence type="ECO:0000313" key="2">
    <source>
        <dbReference type="Proteomes" id="UP000249754"/>
    </source>
</evidence>